<keyword evidence="6" id="KW-1185">Reference proteome</keyword>
<dbReference type="EMBL" id="CP071793">
    <property type="protein sequence ID" value="QTD50217.1"/>
    <property type="molecule type" value="Genomic_DNA"/>
</dbReference>
<dbReference type="Proteomes" id="UP000663929">
    <property type="component" value="Chromosome"/>
</dbReference>
<dbReference type="Pfam" id="PF00702">
    <property type="entry name" value="Hydrolase"/>
    <property type="match status" value="1"/>
</dbReference>
<evidence type="ECO:0000256" key="1">
    <source>
        <dbReference type="ARBA" id="ARBA00001946"/>
    </source>
</evidence>
<name>A0A8A4TL67_SULCO</name>
<comment type="cofactor">
    <cofactor evidence="1">
        <name>Mg(2+)</name>
        <dbReference type="ChEBI" id="CHEBI:18420"/>
    </cofactor>
</comment>
<dbReference type="KEGG" id="scor:J3U87_31920"/>
<dbReference type="InterPro" id="IPR023214">
    <property type="entry name" value="HAD_sf"/>
</dbReference>
<dbReference type="PANTHER" id="PTHR46470:SF2">
    <property type="entry name" value="GLYCERALDEHYDE 3-PHOSPHATE PHOSPHATASE"/>
    <property type="match status" value="1"/>
</dbReference>
<evidence type="ECO:0000313" key="6">
    <source>
        <dbReference type="Proteomes" id="UP000663929"/>
    </source>
</evidence>
<dbReference type="SFLD" id="SFLDG01129">
    <property type="entry name" value="C1.5:_HAD__Beta-PGM__Phosphata"/>
    <property type="match status" value="1"/>
</dbReference>
<dbReference type="InterPro" id="IPR036412">
    <property type="entry name" value="HAD-like_sf"/>
</dbReference>
<dbReference type="InterPro" id="IPR006439">
    <property type="entry name" value="HAD-SF_hydro_IA"/>
</dbReference>
<proteinExistence type="predicted"/>
<dbReference type="Gene3D" id="3.40.50.1000">
    <property type="entry name" value="HAD superfamily/HAD-like"/>
    <property type="match status" value="1"/>
</dbReference>
<dbReference type="AlphaFoldDB" id="A0A8A4TL67"/>
<dbReference type="SFLD" id="SFLDS00003">
    <property type="entry name" value="Haloacid_Dehalogenase"/>
    <property type="match status" value="1"/>
</dbReference>
<evidence type="ECO:0000256" key="2">
    <source>
        <dbReference type="ARBA" id="ARBA00022723"/>
    </source>
</evidence>
<dbReference type="GO" id="GO:0046872">
    <property type="term" value="F:metal ion binding"/>
    <property type="evidence" value="ECO:0007669"/>
    <property type="project" value="UniProtKB-KW"/>
</dbReference>
<evidence type="ECO:0000256" key="3">
    <source>
        <dbReference type="ARBA" id="ARBA00022801"/>
    </source>
</evidence>
<dbReference type="Gene3D" id="1.20.120.710">
    <property type="entry name" value="Haloacid dehalogenase hydrolase-like domain"/>
    <property type="match status" value="1"/>
</dbReference>
<dbReference type="InterPro" id="IPR051400">
    <property type="entry name" value="HAD-like_hydrolase"/>
</dbReference>
<keyword evidence="3 5" id="KW-0378">Hydrolase</keyword>
<dbReference type="NCBIfam" id="TIGR01549">
    <property type="entry name" value="HAD-SF-IA-v1"/>
    <property type="match status" value="1"/>
</dbReference>
<dbReference type="GO" id="GO:0044281">
    <property type="term" value="P:small molecule metabolic process"/>
    <property type="evidence" value="ECO:0007669"/>
    <property type="project" value="UniProtKB-ARBA"/>
</dbReference>
<dbReference type="RefSeq" id="WP_237379847.1">
    <property type="nucleotide sequence ID" value="NZ_CP071793.1"/>
</dbReference>
<protein>
    <submittedName>
        <fullName evidence="5">HAD family hydrolase</fullName>
    </submittedName>
</protein>
<dbReference type="PANTHER" id="PTHR46470">
    <property type="entry name" value="N-ACYLNEURAMINATE-9-PHOSPHATASE"/>
    <property type="match status" value="1"/>
</dbReference>
<keyword evidence="4" id="KW-0460">Magnesium</keyword>
<gene>
    <name evidence="5" type="ORF">J3U87_31920</name>
</gene>
<accession>A0A8A4TL67</accession>
<evidence type="ECO:0000313" key="5">
    <source>
        <dbReference type="EMBL" id="QTD50217.1"/>
    </source>
</evidence>
<keyword evidence="2" id="KW-0479">Metal-binding</keyword>
<evidence type="ECO:0000256" key="4">
    <source>
        <dbReference type="ARBA" id="ARBA00022842"/>
    </source>
</evidence>
<sequence>MRGGFEALCFDLDNTLVDRNRAWQAFLEGWLRDRFPHTPATWRKRTLAELVALDRHGWAPSEDVDAHLVKALGLDDREVNRLRIQWRGAIPRLFTPDPAVTATLAAMAPQLPMALVSNGSGENQRRKLAAAGLIPFFPPEFIFISGERRCAKPGPGLFQAALAALGTPAAATLFIGDDPVRDILGAHAVGMATCWISNGRADVSLPQSPDMIISSIPDLEGFVHARHEPHTCHA</sequence>
<dbReference type="SUPFAM" id="SSF56784">
    <property type="entry name" value="HAD-like"/>
    <property type="match status" value="1"/>
</dbReference>
<dbReference type="PRINTS" id="PR00413">
    <property type="entry name" value="HADHALOGNASE"/>
</dbReference>
<reference evidence="5" key="1">
    <citation type="submission" date="2021-03" db="EMBL/GenBank/DDBJ databases">
        <title>Acanthopleuribacteraceae sp. M133.</title>
        <authorList>
            <person name="Wang G."/>
        </authorList>
    </citation>
    <scope>NUCLEOTIDE SEQUENCE</scope>
    <source>
        <strain evidence="5">M133</strain>
    </source>
</reference>
<dbReference type="GO" id="GO:0016791">
    <property type="term" value="F:phosphatase activity"/>
    <property type="evidence" value="ECO:0007669"/>
    <property type="project" value="TreeGrafter"/>
</dbReference>
<organism evidence="5 6">
    <name type="scientific">Sulfidibacter corallicola</name>
    <dbReference type="NCBI Taxonomy" id="2818388"/>
    <lineage>
        <taxon>Bacteria</taxon>
        <taxon>Pseudomonadati</taxon>
        <taxon>Acidobacteriota</taxon>
        <taxon>Holophagae</taxon>
        <taxon>Acanthopleuribacterales</taxon>
        <taxon>Acanthopleuribacteraceae</taxon>
        <taxon>Sulfidibacter</taxon>
    </lineage>
</organism>